<reference evidence="4 5" key="1">
    <citation type="submission" date="2021-02" db="EMBL/GenBank/DDBJ databases">
        <title>Variation within the Batrachochytrium salamandrivorans European outbreak.</title>
        <authorList>
            <person name="Kelly M."/>
            <person name="Pasmans F."/>
            <person name="Shea T.P."/>
            <person name="Munoz J.F."/>
            <person name="Carranza S."/>
            <person name="Cuomo C.A."/>
            <person name="Martel A."/>
        </authorList>
    </citation>
    <scope>NUCLEOTIDE SEQUENCE [LARGE SCALE GENOMIC DNA]</scope>
    <source>
        <strain evidence="4 5">AMFP18/2</strain>
    </source>
</reference>
<feature type="transmembrane region" description="Helical" evidence="3">
    <location>
        <begin position="176"/>
        <end position="197"/>
    </location>
</feature>
<dbReference type="CDD" id="cd24039">
    <property type="entry name" value="ASKHA_NBD_YND1-like"/>
    <property type="match status" value="1"/>
</dbReference>
<name>A0ABQ8EUU4_9FUNG</name>
<protein>
    <recommendedName>
        <fullName evidence="6">Golgi apyrase</fullName>
    </recommendedName>
</protein>
<organism evidence="4 5">
    <name type="scientific">Batrachochytrium salamandrivorans</name>
    <dbReference type="NCBI Taxonomy" id="1357716"/>
    <lineage>
        <taxon>Eukaryota</taxon>
        <taxon>Fungi</taxon>
        <taxon>Fungi incertae sedis</taxon>
        <taxon>Chytridiomycota</taxon>
        <taxon>Chytridiomycota incertae sedis</taxon>
        <taxon>Chytridiomycetes</taxon>
        <taxon>Rhizophydiales</taxon>
        <taxon>Rhizophydiales incertae sedis</taxon>
        <taxon>Batrachochytrium</taxon>
    </lineage>
</organism>
<dbReference type="PANTHER" id="PTHR11782">
    <property type="entry name" value="ADENOSINE/GUANOSINE DIPHOSPHATASE"/>
    <property type="match status" value="1"/>
</dbReference>
<feature type="transmembrane region" description="Helical" evidence="3">
    <location>
        <begin position="780"/>
        <end position="801"/>
    </location>
</feature>
<dbReference type="InterPro" id="IPR000407">
    <property type="entry name" value="GDA1_CD39_NTPase"/>
</dbReference>
<keyword evidence="5" id="KW-1185">Reference proteome</keyword>
<comment type="similarity">
    <text evidence="1">Belongs to the GDA1/CD39 NTPase family.</text>
</comment>
<keyword evidence="3" id="KW-0472">Membrane</keyword>
<evidence type="ECO:0008006" key="6">
    <source>
        <dbReference type="Google" id="ProtNLM"/>
    </source>
</evidence>
<evidence type="ECO:0000256" key="1">
    <source>
        <dbReference type="ARBA" id="ARBA00009283"/>
    </source>
</evidence>
<dbReference type="Proteomes" id="UP001648503">
    <property type="component" value="Unassembled WGS sequence"/>
</dbReference>
<dbReference type="Pfam" id="PF01150">
    <property type="entry name" value="GDA1_CD39"/>
    <property type="match status" value="1"/>
</dbReference>
<dbReference type="EMBL" id="JAFCIX010000569">
    <property type="protein sequence ID" value="KAH6586961.1"/>
    <property type="molecule type" value="Genomic_DNA"/>
</dbReference>
<evidence type="ECO:0000256" key="2">
    <source>
        <dbReference type="ARBA" id="ARBA00022801"/>
    </source>
</evidence>
<comment type="caution">
    <text evidence="4">The sequence shown here is derived from an EMBL/GenBank/DDBJ whole genome shotgun (WGS) entry which is preliminary data.</text>
</comment>
<accession>A0ABQ8EUU4</accession>
<gene>
    <name evidence="4" type="ORF">BASA50_000011</name>
</gene>
<keyword evidence="3" id="KW-0812">Transmembrane</keyword>
<keyword evidence="2" id="KW-0378">Hydrolase</keyword>
<dbReference type="Gene3D" id="3.30.420.40">
    <property type="match status" value="1"/>
</dbReference>
<evidence type="ECO:0000256" key="3">
    <source>
        <dbReference type="SAM" id="Phobius"/>
    </source>
</evidence>
<evidence type="ECO:0000313" key="5">
    <source>
        <dbReference type="Proteomes" id="UP001648503"/>
    </source>
</evidence>
<proteinExistence type="inferred from homology"/>
<keyword evidence="3" id="KW-1133">Transmembrane helix</keyword>
<dbReference type="Gene3D" id="3.30.420.150">
    <property type="entry name" value="Exopolyphosphatase. Domain 2"/>
    <property type="match status" value="1"/>
</dbReference>
<evidence type="ECO:0000313" key="4">
    <source>
        <dbReference type="EMBL" id="KAH6586961.1"/>
    </source>
</evidence>
<sequence length="835" mass="91217">MQRQLATDGRTDGHTDDHMDGWQECGIQLAEIRAANCTIFSQRTGSNIASDFSINARLPLALASSNTVSTHKPHIPPLQTESSTSFNSDHYIYVPASPSVTAGKNSMGISTINGRSRSLGLASVSHNSRDVNSRSSSTWFRCPSLPELKGGRLLWTHVRVSANYWLCGAAKLNCRLLTIIVIASMTLVGCILSLYSIDQTAINDDIYRHDPSLYLSKGQPAKLNHSDPDQAVLNLALGSVNNGPLDLSLPDTWAKNRHYSVVIDAGSSGSRVLVYSWKDPRLPSTENIITVEKGTESNILPQLKKSPGISSFANIPEKVGTHIGPLLQYASSIVPIEKHQETPVFLFATAGMRLLTHKEQSSIMDTSCEYTQNHFKFILPAGCSNHFRVISGELEGILGWLSVNYLKGTLNRKPSLEPKKNSSHKTAITHAKDTTLYGFLDMGGASAQIAFSPTPAMAKAHVDDLMGVNVRSLDGSDLTYNLFVSTFLGFGANEARRRFEKSLIDESLQLRSTPVHTGFKRNVGVFGRSKKDTSASAKQSTTGDSHIGLGLPDILSILDPCLPSGLNINVSSAETPHITLQGKGSYDECVTAIHPLLNKDTPCAELPCLFNGVHAPIADFRNHHFIGVSEFWYTSFDVYELGGEYDYQKLLAASRAYCSTPWQTVLDRHQKSSYANVEDIDRLQFQCFKSAWIMSVLHDGLGLPKSGVGMPSKTSSGHKQDTSVPAFESTNEISGFPLSWTLGAVLLYASSTIKPKGLSSPDFVQESQESSFFFIANPTLIFTLVFFILLLVIMGVLLSMWPHQQHGETIRSLLTFGGRQRSDTVVMRPGGWGTG</sequence>
<dbReference type="PANTHER" id="PTHR11782:SF121">
    <property type="entry name" value="NUCLEOSIDE-DIPHOSPHATASE MIG-23"/>
    <property type="match status" value="1"/>
</dbReference>